<evidence type="ECO:0000313" key="4">
    <source>
        <dbReference type="EMBL" id="GBN50267.1"/>
    </source>
</evidence>
<gene>
    <name evidence="1" type="ORF">AVEN_103135_1</name>
    <name evidence="4" type="ORF">AVEN_119495_1</name>
    <name evidence="2" type="ORF">AVEN_226188_1</name>
    <name evidence="3" type="ORF">AVEN_28534_1</name>
</gene>
<evidence type="ECO:0000313" key="2">
    <source>
        <dbReference type="EMBL" id="GBN50090.1"/>
    </source>
</evidence>
<dbReference type="EMBL" id="BGPR01293034">
    <property type="protein sequence ID" value="GBN50090.1"/>
    <property type="molecule type" value="Genomic_DNA"/>
</dbReference>
<protein>
    <submittedName>
        <fullName evidence="1">Uncharacterized protein</fullName>
    </submittedName>
</protein>
<proteinExistence type="predicted"/>
<evidence type="ECO:0000313" key="3">
    <source>
        <dbReference type="EMBL" id="GBN50185.1"/>
    </source>
</evidence>
<name>A0A4Y2PG04_ARAVE</name>
<evidence type="ECO:0000313" key="1">
    <source>
        <dbReference type="EMBL" id="GBN50062.1"/>
    </source>
</evidence>
<dbReference type="EMBL" id="BGPR01293022">
    <property type="protein sequence ID" value="GBN50062.1"/>
    <property type="molecule type" value="Genomic_DNA"/>
</dbReference>
<organism evidence="1 5">
    <name type="scientific">Araneus ventricosus</name>
    <name type="common">Orbweaver spider</name>
    <name type="synonym">Epeira ventricosa</name>
    <dbReference type="NCBI Taxonomy" id="182803"/>
    <lineage>
        <taxon>Eukaryota</taxon>
        <taxon>Metazoa</taxon>
        <taxon>Ecdysozoa</taxon>
        <taxon>Arthropoda</taxon>
        <taxon>Chelicerata</taxon>
        <taxon>Arachnida</taxon>
        <taxon>Araneae</taxon>
        <taxon>Araneomorphae</taxon>
        <taxon>Entelegynae</taxon>
        <taxon>Araneoidea</taxon>
        <taxon>Araneidae</taxon>
        <taxon>Araneus</taxon>
    </lineage>
</organism>
<accession>A0A4Y2PG04</accession>
<reference evidence="1 5" key="1">
    <citation type="journal article" date="2019" name="Sci. Rep.">
        <title>Orb-weaving spider Araneus ventricosus genome elucidates the spidroin gene catalogue.</title>
        <authorList>
            <person name="Kono N."/>
            <person name="Nakamura H."/>
            <person name="Ohtoshi R."/>
            <person name="Moran D.A.P."/>
            <person name="Shinohara A."/>
            <person name="Yoshida Y."/>
            <person name="Fujiwara M."/>
            <person name="Mori M."/>
            <person name="Tomita M."/>
            <person name="Arakawa K."/>
        </authorList>
    </citation>
    <scope>NUCLEOTIDE SEQUENCE [LARGE SCALE GENOMIC DNA]</scope>
</reference>
<evidence type="ECO:0000313" key="5">
    <source>
        <dbReference type="Proteomes" id="UP000499080"/>
    </source>
</evidence>
<dbReference type="Proteomes" id="UP000499080">
    <property type="component" value="Unassembled WGS sequence"/>
</dbReference>
<keyword evidence="5" id="KW-1185">Reference proteome</keyword>
<dbReference type="EMBL" id="BGPR01293119">
    <property type="protein sequence ID" value="GBN50267.1"/>
    <property type="molecule type" value="Genomic_DNA"/>
</dbReference>
<dbReference type="AlphaFoldDB" id="A0A4Y2PG04"/>
<comment type="caution">
    <text evidence="1">The sequence shown here is derived from an EMBL/GenBank/DDBJ whole genome shotgun (WGS) entry which is preliminary data.</text>
</comment>
<dbReference type="EMBL" id="BGPR01293078">
    <property type="protein sequence ID" value="GBN50185.1"/>
    <property type="molecule type" value="Genomic_DNA"/>
</dbReference>
<sequence>EVQNINRNHTRKVKHVQKWIGDDIHDFKYLCTRVPQSRRRTTAVNMNGSMNAMLRGTFFEHGLPIGNGRSATR</sequence>
<feature type="non-terminal residue" evidence="1">
    <location>
        <position position="1"/>
    </location>
</feature>